<dbReference type="Pfam" id="PF11219">
    <property type="entry name" value="DUF3014"/>
    <property type="match status" value="1"/>
</dbReference>
<evidence type="ECO:0000256" key="1">
    <source>
        <dbReference type="SAM" id="MobiDB-lite"/>
    </source>
</evidence>
<gene>
    <name evidence="2" type="ORF">J3U87_11530</name>
</gene>
<organism evidence="2 3">
    <name type="scientific">Sulfidibacter corallicola</name>
    <dbReference type="NCBI Taxonomy" id="2818388"/>
    <lineage>
        <taxon>Bacteria</taxon>
        <taxon>Pseudomonadati</taxon>
        <taxon>Acidobacteriota</taxon>
        <taxon>Holophagae</taxon>
        <taxon>Acanthopleuribacterales</taxon>
        <taxon>Acanthopleuribacteraceae</taxon>
        <taxon>Sulfidibacter</taxon>
    </lineage>
</organism>
<protein>
    <submittedName>
        <fullName evidence="2">DUF3014 domain-containing protein</fullName>
    </submittedName>
</protein>
<dbReference type="Proteomes" id="UP000663929">
    <property type="component" value="Chromosome"/>
</dbReference>
<dbReference type="InterPro" id="IPR021382">
    <property type="entry name" value="DUF3014"/>
</dbReference>
<keyword evidence="3" id="KW-1185">Reference proteome</keyword>
<reference evidence="2" key="1">
    <citation type="submission" date="2021-03" db="EMBL/GenBank/DDBJ databases">
        <title>Acanthopleuribacteraceae sp. M133.</title>
        <authorList>
            <person name="Wang G."/>
        </authorList>
    </citation>
    <scope>NUCLEOTIDE SEQUENCE</scope>
    <source>
        <strain evidence="2">M133</strain>
    </source>
</reference>
<sequence>MSSTAFKGMMAILVVALAVLGGLYVWRSNEEPEMQETRVETEETSTPQPKDRSRTEEAPETPTEEGTQAEETLPGPVPALDASDEYLRTEFTGKNGVVDRMLAADHLIRKASTAVELMSLSRNPGKQLHFLRPEGGFKIEKGEDGKTYLAADNYLRYDPMITALESLSSDTLAAYYQKLGPVFDEAYNELGNLDQARGEKFDHIYEQIVRVQVPEGPIELIGSGGIFIFADPNLEGLTPLEKAFIRMGPQNTRRVQAKLRDIKRELGAAH</sequence>
<accession>A0A8A4TUD0</accession>
<proteinExistence type="predicted"/>
<name>A0A8A4TUD0_SULCO</name>
<evidence type="ECO:0000313" key="3">
    <source>
        <dbReference type="Proteomes" id="UP000663929"/>
    </source>
</evidence>
<feature type="region of interest" description="Disordered" evidence="1">
    <location>
        <begin position="31"/>
        <end position="77"/>
    </location>
</feature>
<dbReference type="EMBL" id="CP071793">
    <property type="protein sequence ID" value="QTD53083.1"/>
    <property type="molecule type" value="Genomic_DNA"/>
</dbReference>
<dbReference type="RefSeq" id="WP_237383180.1">
    <property type="nucleotide sequence ID" value="NZ_CP071793.1"/>
</dbReference>
<evidence type="ECO:0000313" key="2">
    <source>
        <dbReference type="EMBL" id="QTD53083.1"/>
    </source>
</evidence>
<dbReference type="AlphaFoldDB" id="A0A8A4TUD0"/>
<dbReference type="KEGG" id="scor:J3U87_11530"/>